<proteinExistence type="predicted"/>
<accession>A0A081XHL5</accession>
<evidence type="ECO:0000256" key="1">
    <source>
        <dbReference type="SAM" id="MobiDB-lite"/>
    </source>
</evidence>
<protein>
    <submittedName>
        <fullName evidence="2">Uncharacterized protein</fullName>
    </submittedName>
</protein>
<keyword evidence="3" id="KW-1185">Reference proteome</keyword>
<name>A0A081XHL5_STRTO</name>
<sequence>MRFDGAAGRRAVVSPVLEAQPLGVPAEGGQHGQHRGVDDVGARAAQHRHGVGVQGAHAAAQPVRQHLFQLGEGPYGALADPLDALSRGGAQPHGDGHGLLVVQQQRRQFRAGAQPVPAAGARAGVDRVAELAQPAHVPAQCAGADPEPAGQIGAGPLAVGLQQGQQTQQTCRGLHHAASLPALADGRCPQGSPAAGAKRAADLGQGS</sequence>
<dbReference type="AlphaFoldDB" id="A0A081XHL5"/>
<evidence type="ECO:0000313" key="3">
    <source>
        <dbReference type="Proteomes" id="UP000028341"/>
    </source>
</evidence>
<feature type="region of interest" description="Disordered" evidence="1">
    <location>
        <begin position="184"/>
        <end position="207"/>
    </location>
</feature>
<dbReference type="eggNOG" id="ENOG5031YSZ">
    <property type="taxonomic scope" value="Bacteria"/>
</dbReference>
<gene>
    <name evidence="2" type="ORF">BU52_32740</name>
</gene>
<dbReference type="Proteomes" id="UP000028341">
    <property type="component" value="Unassembled WGS sequence"/>
</dbReference>
<reference evidence="2 3" key="1">
    <citation type="submission" date="2014-02" db="EMBL/GenBank/DDBJ databases">
        <title>The genome announcement of Streptomyces toyocaensis NRRL15009.</title>
        <authorList>
            <person name="Hong H.-J."/>
            <person name="Kwun M.J."/>
        </authorList>
    </citation>
    <scope>NUCLEOTIDE SEQUENCE [LARGE SCALE GENOMIC DNA]</scope>
    <source>
        <strain evidence="2 3">NRRL 15009</strain>
    </source>
</reference>
<comment type="caution">
    <text evidence="2">The sequence shown here is derived from an EMBL/GenBank/DDBJ whole genome shotgun (WGS) entry which is preliminary data.</text>
</comment>
<organism evidence="2 3">
    <name type="scientific">Streptomyces toyocaensis</name>
    <dbReference type="NCBI Taxonomy" id="55952"/>
    <lineage>
        <taxon>Bacteria</taxon>
        <taxon>Bacillati</taxon>
        <taxon>Actinomycetota</taxon>
        <taxon>Actinomycetes</taxon>
        <taxon>Kitasatosporales</taxon>
        <taxon>Streptomycetaceae</taxon>
        <taxon>Streptomyces</taxon>
    </lineage>
</organism>
<evidence type="ECO:0000313" key="2">
    <source>
        <dbReference type="EMBL" id="KES03038.1"/>
    </source>
</evidence>
<dbReference type="EMBL" id="JFCB01000054">
    <property type="protein sequence ID" value="KES03038.1"/>
    <property type="molecule type" value="Genomic_DNA"/>
</dbReference>
<feature type="region of interest" description="Disordered" evidence="1">
    <location>
        <begin position="1"/>
        <end position="36"/>
    </location>
</feature>